<reference evidence="2" key="2">
    <citation type="submission" date="2021-02" db="EMBL/GenBank/DDBJ databases">
        <authorList>
            <person name="Kimball J.A."/>
            <person name="Haas M.W."/>
            <person name="Macchietto M."/>
            <person name="Kono T."/>
            <person name="Duquette J."/>
            <person name="Shao M."/>
        </authorList>
    </citation>
    <scope>NUCLEOTIDE SEQUENCE</scope>
    <source>
        <tissue evidence="2">Fresh leaf tissue</tissue>
    </source>
</reference>
<feature type="transmembrane region" description="Helical" evidence="1">
    <location>
        <begin position="81"/>
        <end position="101"/>
    </location>
</feature>
<evidence type="ECO:0000313" key="3">
    <source>
        <dbReference type="Proteomes" id="UP000729402"/>
    </source>
</evidence>
<proteinExistence type="predicted"/>
<keyword evidence="3" id="KW-1185">Reference proteome</keyword>
<dbReference type="EMBL" id="JAAALK010000086">
    <property type="protein sequence ID" value="KAG8082163.1"/>
    <property type="molecule type" value="Genomic_DNA"/>
</dbReference>
<dbReference type="Proteomes" id="UP000729402">
    <property type="component" value="Unassembled WGS sequence"/>
</dbReference>
<keyword evidence="1" id="KW-1133">Transmembrane helix</keyword>
<accession>A0A8J5TFV4</accession>
<organism evidence="2 3">
    <name type="scientific">Zizania palustris</name>
    <name type="common">Northern wild rice</name>
    <dbReference type="NCBI Taxonomy" id="103762"/>
    <lineage>
        <taxon>Eukaryota</taxon>
        <taxon>Viridiplantae</taxon>
        <taxon>Streptophyta</taxon>
        <taxon>Embryophyta</taxon>
        <taxon>Tracheophyta</taxon>
        <taxon>Spermatophyta</taxon>
        <taxon>Magnoliopsida</taxon>
        <taxon>Liliopsida</taxon>
        <taxon>Poales</taxon>
        <taxon>Poaceae</taxon>
        <taxon>BOP clade</taxon>
        <taxon>Oryzoideae</taxon>
        <taxon>Oryzeae</taxon>
        <taxon>Zizaniinae</taxon>
        <taxon>Zizania</taxon>
    </lineage>
</organism>
<dbReference type="OrthoDB" id="1651023at2759"/>
<keyword evidence="1" id="KW-0472">Membrane</keyword>
<gene>
    <name evidence="2" type="ORF">GUJ93_ZPchr0014g46722</name>
</gene>
<sequence length="128" mass="13253">MSPAVVAAAARPRRNSVGRLAAVPAIAYRPGAAALCLGTCISCFKRKRHAERRNPFVGGQRPKEELVMAGELAAREYSGGVTASVVVTCLMAASCGLIFGFDFGVSGEDPSLCSLQLCIHTAPIASSS</sequence>
<feature type="transmembrane region" description="Helical" evidence="1">
    <location>
        <begin position="20"/>
        <end position="44"/>
    </location>
</feature>
<name>A0A8J5TFV4_ZIZPA</name>
<reference evidence="2" key="1">
    <citation type="journal article" date="2021" name="bioRxiv">
        <title>Whole Genome Assembly and Annotation of Northern Wild Rice, Zizania palustris L., Supports a Whole Genome Duplication in the Zizania Genus.</title>
        <authorList>
            <person name="Haas M."/>
            <person name="Kono T."/>
            <person name="Macchietto M."/>
            <person name="Millas R."/>
            <person name="McGilp L."/>
            <person name="Shao M."/>
            <person name="Duquette J."/>
            <person name="Hirsch C.N."/>
            <person name="Kimball J."/>
        </authorList>
    </citation>
    <scope>NUCLEOTIDE SEQUENCE</scope>
    <source>
        <tissue evidence="2">Fresh leaf tissue</tissue>
    </source>
</reference>
<evidence type="ECO:0000256" key="1">
    <source>
        <dbReference type="SAM" id="Phobius"/>
    </source>
</evidence>
<dbReference type="AlphaFoldDB" id="A0A8J5TFV4"/>
<comment type="caution">
    <text evidence="2">The sequence shown here is derived from an EMBL/GenBank/DDBJ whole genome shotgun (WGS) entry which is preliminary data.</text>
</comment>
<keyword evidence="1" id="KW-0812">Transmembrane</keyword>
<protein>
    <submittedName>
        <fullName evidence="2">Uncharacterized protein</fullName>
    </submittedName>
</protein>
<evidence type="ECO:0000313" key="2">
    <source>
        <dbReference type="EMBL" id="KAG8082163.1"/>
    </source>
</evidence>